<gene>
    <name evidence="1" type="ORF">ACFOZ8_28695</name>
</gene>
<sequence length="110" mass="11914">MDGAIMPLIPMKDTVTVTKAGGGDPWDGGSGGAPVTYKCRIDEGARLVRNQNGEEVVSSTQIRFDKLVAVAYDDEITFTDYAGKTHTKRPISVRIVKNIASKPLLTEVYV</sequence>
<dbReference type="EMBL" id="JBHSAM010000036">
    <property type="protein sequence ID" value="MFC4103603.1"/>
    <property type="molecule type" value="Genomic_DNA"/>
</dbReference>
<evidence type="ECO:0000313" key="1">
    <source>
        <dbReference type="EMBL" id="MFC4103603.1"/>
    </source>
</evidence>
<reference evidence="2" key="1">
    <citation type="journal article" date="2019" name="Int. J. Syst. Evol. Microbiol.">
        <title>The Global Catalogue of Microorganisms (GCM) 10K type strain sequencing project: providing services to taxonomists for standard genome sequencing and annotation.</title>
        <authorList>
            <consortium name="The Broad Institute Genomics Platform"/>
            <consortium name="The Broad Institute Genome Sequencing Center for Infectious Disease"/>
            <person name="Wu L."/>
            <person name="Ma J."/>
        </authorList>
    </citation>
    <scope>NUCLEOTIDE SEQUENCE [LARGE SCALE GENOMIC DNA]</scope>
    <source>
        <strain evidence="2">IBRC-M 10987</strain>
    </source>
</reference>
<accession>A0ABV8KC59</accession>
<organism evidence="1 2">
    <name type="scientific">Paenibacillus xanthanilyticus</name>
    <dbReference type="NCBI Taxonomy" id="1783531"/>
    <lineage>
        <taxon>Bacteria</taxon>
        <taxon>Bacillati</taxon>
        <taxon>Bacillota</taxon>
        <taxon>Bacilli</taxon>
        <taxon>Bacillales</taxon>
        <taxon>Paenibacillaceae</taxon>
        <taxon>Paenibacillus</taxon>
    </lineage>
</organism>
<dbReference type="RefSeq" id="WP_377722185.1">
    <property type="nucleotide sequence ID" value="NZ_JBHSAM010000036.1"/>
</dbReference>
<proteinExistence type="predicted"/>
<comment type="caution">
    <text evidence="1">The sequence shown here is derived from an EMBL/GenBank/DDBJ whole genome shotgun (WGS) entry which is preliminary data.</text>
</comment>
<name>A0ABV8KC59_9BACL</name>
<dbReference type="Proteomes" id="UP001595715">
    <property type="component" value="Unassembled WGS sequence"/>
</dbReference>
<evidence type="ECO:0000313" key="2">
    <source>
        <dbReference type="Proteomes" id="UP001595715"/>
    </source>
</evidence>
<protein>
    <submittedName>
        <fullName evidence="1">Uncharacterized protein</fullName>
    </submittedName>
</protein>
<keyword evidence="2" id="KW-1185">Reference proteome</keyword>